<dbReference type="HOGENOM" id="CLU_2590469_0_0_1"/>
<evidence type="ECO:0000313" key="2">
    <source>
        <dbReference type="Proteomes" id="UP000054538"/>
    </source>
</evidence>
<evidence type="ECO:0000313" key="1">
    <source>
        <dbReference type="EMBL" id="KIK73805.1"/>
    </source>
</evidence>
<dbReference type="Proteomes" id="UP000054538">
    <property type="component" value="Unassembled WGS sequence"/>
</dbReference>
<gene>
    <name evidence="1" type="ORF">PAXRUDRAFT_573930</name>
</gene>
<dbReference type="InParanoid" id="A0A0D0D9G2"/>
<protein>
    <submittedName>
        <fullName evidence="1">Uncharacterized protein</fullName>
    </submittedName>
</protein>
<accession>A0A0D0D9G2</accession>
<proteinExistence type="predicted"/>
<dbReference type="AlphaFoldDB" id="A0A0D0D9G2"/>
<reference evidence="1 2" key="1">
    <citation type="submission" date="2014-04" db="EMBL/GenBank/DDBJ databases">
        <authorList>
            <consortium name="DOE Joint Genome Institute"/>
            <person name="Kuo A."/>
            <person name="Kohler A."/>
            <person name="Jargeat P."/>
            <person name="Nagy L.G."/>
            <person name="Floudas D."/>
            <person name="Copeland A."/>
            <person name="Barry K.W."/>
            <person name="Cichocki N."/>
            <person name="Veneault-Fourrey C."/>
            <person name="LaButti K."/>
            <person name="Lindquist E.A."/>
            <person name="Lipzen A."/>
            <person name="Lundell T."/>
            <person name="Morin E."/>
            <person name="Murat C."/>
            <person name="Sun H."/>
            <person name="Tunlid A."/>
            <person name="Henrissat B."/>
            <person name="Grigoriev I.V."/>
            <person name="Hibbett D.S."/>
            <person name="Martin F."/>
            <person name="Nordberg H.P."/>
            <person name="Cantor M.N."/>
            <person name="Hua S.X."/>
        </authorList>
    </citation>
    <scope>NUCLEOTIDE SEQUENCE [LARGE SCALE GENOMIC DNA]</scope>
    <source>
        <strain evidence="1 2">Ve08.2h10</strain>
    </source>
</reference>
<dbReference type="EMBL" id="KN829411">
    <property type="protein sequence ID" value="KIK73805.1"/>
    <property type="molecule type" value="Genomic_DNA"/>
</dbReference>
<keyword evidence="2" id="KW-1185">Reference proteome</keyword>
<reference evidence="2" key="2">
    <citation type="submission" date="2015-01" db="EMBL/GenBank/DDBJ databases">
        <title>Evolutionary Origins and Diversification of the Mycorrhizal Mutualists.</title>
        <authorList>
            <consortium name="DOE Joint Genome Institute"/>
            <consortium name="Mycorrhizal Genomics Consortium"/>
            <person name="Kohler A."/>
            <person name="Kuo A."/>
            <person name="Nagy L.G."/>
            <person name="Floudas D."/>
            <person name="Copeland A."/>
            <person name="Barry K.W."/>
            <person name="Cichocki N."/>
            <person name="Veneault-Fourrey C."/>
            <person name="LaButti K."/>
            <person name="Lindquist E.A."/>
            <person name="Lipzen A."/>
            <person name="Lundell T."/>
            <person name="Morin E."/>
            <person name="Murat C."/>
            <person name="Riley R."/>
            <person name="Ohm R."/>
            <person name="Sun H."/>
            <person name="Tunlid A."/>
            <person name="Henrissat B."/>
            <person name="Grigoriev I.V."/>
            <person name="Hibbett D.S."/>
            <person name="Martin F."/>
        </authorList>
    </citation>
    <scope>NUCLEOTIDE SEQUENCE [LARGE SCALE GENOMIC DNA]</scope>
    <source>
        <strain evidence="2">Ve08.2h10</strain>
    </source>
</reference>
<sequence length="80" mass="8599">MSTLPCLRRTILGVTGHAVVVPFVSPLDDAKSSRTHIKSVHAGDIKPCGQGGRCGPRSSARRQARSNELGLCKVIYTKVR</sequence>
<organism evidence="1 2">
    <name type="scientific">Paxillus rubicundulus Ve08.2h10</name>
    <dbReference type="NCBI Taxonomy" id="930991"/>
    <lineage>
        <taxon>Eukaryota</taxon>
        <taxon>Fungi</taxon>
        <taxon>Dikarya</taxon>
        <taxon>Basidiomycota</taxon>
        <taxon>Agaricomycotina</taxon>
        <taxon>Agaricomycetes</taxon>
        <taxon>Agaricomycetidae</taxon>
        <taxon>Boletales</taxon>
        <taxon>Paxilineae</taxon>
        <taxon>Paxillaceae</taxon>
        <taxon>Paxillus</taxon>
    </lineage>
</organism>
<name>A0A0D0D9G2_9AGAM</name>